<keyword evidence="2" id="KW-0479">Metal-binding</keyword>
<dbReference type="Pfam" id="PF14226">
    <property type="entry name" value="DIOX_N"/>
    <property type="match status" value="1"/>
</dbReference>
<dbReference type="PROSITE" id="PS51471">
    <property type="entry name" value="FE2OG_OXY"/>
    <property type="match status" value="1"/>
</dbReference>
<dbReference type="GO" id="GO:0016491">
    <property type="term" value="F:oxidoreductase activity"/>
    <property type="evidence" value="ECO:0007669"/>
    <property type="project" value="UniProtKB-KW"/>
</dbReference>
<protein>
    <recommendedName>
        <fullName evidence="3">Fe2OG dioxygenase domain-containing protein</fullName>
    </recommendedName>
</protein>
<keyword evidence="2" id="KW-0560">Oxidoreductase</keyword>
<dbReference type="GO" id="GO:0046872">
    <property type="term" value="F:metal ion binding"/>
    <property type="evidence" value="ECO:0007669"/>
    <property type="project" value="UniProtKB-KW"/>
</dbReference>
<evidence type="ECO:0000256" key="1">
    <source>
        <dbReference type="ARBA" id="ARBA00008056"/>
    </source>
</evidence>
<dbReference type="InterPro" id="IPR026992">
    <property type="entry name" value="DIOX_N"/>
</dbReference>
<proteinExistence type="inferred from homology"/>
<dbReference type="InterPro" id="IPR044861">
    <property type="entry name" value="IPNS-like_FE2OG_OXY"/>
</dbReference>
<organism evidence="4 5">
    <name type="scientific">Xylaria bambusicola</name>
    <dbReference type="NCBI Taxonomy" id="326684"/>
    <lineage>
        <taxon>Eukaryota</taxon>
        <taxon>Fungi</taxon>
        <taxon>Dikarya</taxon>
        <taxon>Ascomycota</taxon>
        <taxon>Pezizomycotina</taxon>
        <taxon>Sordariomycetes</taxon>
        <taxon>Xylariomycetidae</taxon>
        <taxon>Xylariales</taxon>
        <taxon>Xylariaceae</taxon>
        <taxon>Xylaria</taxon>
    </lineage>
</organism>
<evidence type="ECO:0000256" key="2">
    <source>
        <dbReference type="RuleBase" id="RU003682"/>
    </source>
</evidence>
<sequence length="344" mass="38475">MLQNNTHKFFIYAIISSPTSIMGSLSPSTFDDQISVASLKTINFALLEKKDRSEVEKLLAACISAGFFYLDFTSSSAENLPVAKKTLLEVMKKYFDQPLEKKAVDSKGVTTRGGSFSAVNRDRPNESFEHLAIGNYELLQNPLKTLPIIFQQAGDLVQTYVSTCEHVVDVMLDCLSDILGLEDLRQYHLHNKPSDTILALLSYPGELTHQKHTDVGSLTVLFSDQWGLQVIAPESGRWEWVEPRVYQAVINVGDTLRFFTSKKLYSCLHRVIREGRASLEGHRYSIAYLLRPDNDAAFVDADGARTTAKDFVDAKYHIYSAPHDEQQTSNILTGGMEQILGVEA</sequence>
<dbReference type="EMBL" id="JAWHQM010000011">
    <property type="protein sequence ID" value="KAK5629438.1"/>
    <property type="molecule type" value="Genomic_DNA"/>
</dbReference>
<evidence type="ECO:0000259" key="3">
    <source>
        <dbReference type="PROSITE" id="PS51471"/>
    </source>
</evidence>
<dbReference type="Gene3D" id="2.60.120.330">
    <property type="entry name" value="B-lactam Antibiotic, Isopenicillin N Synthase, Chain"/>
    <property type="match status" value="1"/>
</dbReference>
<reference evidence="4 5" key="1">
    <citation type="submission" date="2023-10" db="EMBL/GenBank/DDBJ databases">
        <title>Draft genome sequence of Xylaria bambusicola isolate GMP-LS, the root and basal stem rot pathogen of sugarcane in Indonesia.</title>
        <authorList>
            <person name="Selvaraj P."/>
            <person name="Muralishankar V."/>
            <person name="Muruganantham S."/>
            <person name="Sp S."/>
            <person name="Haryani S."/>
            <person name="Lau K.J.X."/>
            <person name="Naqvi N.I."/>
        </authorList>
    </citation>
    <scope>NUCLEOTIDE SEQUENCE [LARGE SCALE GENOMIC DNA]</scope>
    <source>
        <strain evidence="4">GMP-LS</strain>
    </source>
</reference>
<dbReference type="InterPro" id="IPR005123">
    <property type="entry name" value="Oxoglu/Fe-dep_dioxygenase_dom"/>
</dbReference>
<comment type="similarity">
    <text evidence="1 2">Belongs to the iron/ascorbate-dependent oxidoreductase family.</text>
</comment>
<gene>
    <name evidence="4" type="ORF">RRF57_005153</name>
</gene>
<evidence type="ECO:0000313" key="4">
    <source>
        <dbReference type="EMBL" id="KAK5629438.1"/>
    </source>
</evidence>
<dbReference type="AlphaFoldDB" id="A0AAN7Z7G9"/>
<feature type="domain" description="Fe2OG dioxygenase" evidence="3">
    <location>
        <begin position="193"/>
        <end position="292"/>
    </location>
</feature>
<name>A0AAN7Z7G9_9PEZI</name>
<comment type="caution">
    <text evidence="4">The sequence shown here is derived from an EMBL/GenBank/DDBJ whole genome shotgun (WGS) entry which is preliminary data.</text>
</comment>
<dbReference type="PANTHER" id="PTHR47990">
    <property type="entry name" value="2-OXOGLUTARATE (2OG) AND FE(II)-DEPENDENT OXYGENASE SUPERFAMILY PROTEIN-RELATED"/>
    <property type="match status" value="1"/>
</dbReference>
<dbReference type="Proteomes" id="UP001305414">
    <property type="component" value="Unassembled WGS sequence"/>
</dbReference>
<dbReference type="Pfam" id="PF03171">
    <property type="entry name" value="2OG-FeII_Oxy"/>
    <property type="match status" value="1"/>
</dbReference>
<dbReference type="InterPro" id="IPR027443">
    <property type="entry name" value="IPNS-like_sf"/>
</dbReference>
<keyword evidence="2" id="KW-0408">Iron</keyword>
<keyword evidence="5" id="KW-1185">Reference proteome</keyword>
<dbReference type="SUPFAM" id="SSF51197">
    <property type="entry name" value="Clavaminate synthase-like"/>
    <property type="match status" value="1"/>
</dbReference>
<dbReference type="GO" id="GO:0044283">
    <property type="term" value="P:small molecule biosynthetic process"/>
    <property type="evidence" value="ECO:0007669"/>
    <property type="project" value="UniProtKB-ARBA"/>
</dbReference>
<accession>A0AAN7Z7G9</accession>
<evidence type="ECO:0000313" key="5">
    <source>
        <dbReference type="Proteomes" id="UP001305414"/>
    </source>
</evidence>
<dbReference type="InterPro" id="IPR050231">
    <property type="entry name" value="Iron_ascorbate_oxido_reductase"/>
</dbReference>